<dbReference type="GO" id="GO:0031298">
    <property type="term" value="C:replication fork protection complex"/>
    <property type="evidence" value="ECO:0007669"/>
    <property type="project" value="TreeGrafter"/>
</dbReference>
<keyword evidence="3" id="KW-0131">Cell cycle</keyword>
<dbReference type="STRING" id="112090.W4G1A5"/>
<feature type="region of interest" description="Disordered" evidence="4">
    <location>
        <begin position="938"/>
        <end position="1170"/>
    </location>
</feature>
<feature type="region of interest" description="Disordered" evidence="4">
    <location>
        <begin position="858"/>
        <end position="877"/>
    </location>
</feature>
<dbReference type="GeneID" id="20814435"/>
<feature type="compositionally biased region" description="Acidic residues" evidence="4">
    <location>
        <begin position="12"/>
        <end position="23"/>
    </location>
</feature>
<evidence type="ECO:0000256" key="1">
    <source>
        <dbReference type="ARBA" id="ARBA00004123"/>
    </source>
</evidence>
<feature type="compositionally biased region" description="Basic residues" evidence="4">
    <location>
        <begin position="988"/>
        <end position="998"/>
    </location>
</feature>
<protein>
    <recommendedName>
        <fullName evidence="5">Timeless N-terminal domain-containing protein</fullName>
    </recommendedName>
</protein>
<evidence type="ECO:0000256" key="4">
    <source>
        <dbReference type="SAM" id="MobiDB-lite"/>
    </source>
</evidence>
<evidence type="ECO:0000256" key="2">
    <source>
        <dbReference type="ARBA" id="ARBA00023242"/>
    </source>
</evidence>
<organism evidence="6">
    <name type="scientific">Aphanomyces astaci</name>
    <name type="common">Crayfish plague agent</name>
    <dbReference type="NCBI Taxonomy" id="112090"/>
    <lineage>
        <taxon>Eukaryota</taxon>
        <taxon>Sar</taxon>
        <taxon>Stramenopiles</taxon>
        <taxon>Oomycota</taxon>
        <taxon>Saprolegniomycetes</taxon>
        <taxon>Saprolegniales</taxon>
        <taxon>Verrucalvaceae</taxon>
        <taxon>Aphanomyces</taxon>
    </lineage>
</organism>
<dbReference type="GO" id="GO:0000076">
    <property type="term" value="P:DNA replication checkpoint signaling"/>
    <property type="evidence" value="ECO:0007669"/>
    <property type="project" value="TreeGrafter"/>
</dbReference>
<sequence length="1170" mass="132203">MPTGPTDTIFEREDDEETYGDGDENAHRDRARSLEDLDLSGDEMADLHKEGSDAAAKRTLDPNMLNELLLVCSNLGVMTETEDGGTMFTRGEDCEEWVHDLQRAIRRDHATYRLVGKTLGRWKILQKKLLPLLINHQNDWSLVFSILKVLVMLTMKPTNESDNIAIQLSYLRGYKHAFLQHGVIQVLMAILVEPLSREGSSRTSQDYLNMELVLTLFRNLLAIPNADSRVLTSATNYLSRLQEDLICILHDENVFDMLLLFAEDIEAAENREWNLLVMEMLDLVVQTTTPKQLVASIASSTSDDKVVVAPVVVATTSTTTTPSLLTQLHQQHKTTYNRHSNFGGMLVLNGVMGRKTVVTDFSKTGDQVIPQAHRKPPRQQARKRHGINDISEVFGSNTTCAVDGASALGTALRYVCDSLLSKCYTSLTTSLKNEFRRGSAKLLPNDRLLYFHLIWFLTAYHRAKGPHLSKLHTHAVLAYEAKKALGFQTDGLDASLAVEAPPPMVSYDQKAILSTLDMFSFNFVLQSIESFAEVKNHHAMMLAVKLLAEMIAMLTDLSTSDDIRLQRIGHSLQHKLFYERDFLDRLPILIKSWIPTAFNFEYATNVVTLTHLVLKMLESQGDHLKVLQKRRHGQAKKPKSKDDENESEEETDRLIEQEMRRKEVQFDSKKYFGSMVTHETIQLYCYVLHQYKTNTAKVNHYVYAYFFRVQQFHAIEDGTMEPMLFNIHVLLVFNKMLQDTATTGRSQTFRPFVEFIRTIIRNFFALADTNHLVFVESLIRHSYAPRTCAQIQNKYKSMAMGSKDAISVGQDDNNDNKELRKYLPGNFDLDGEAEFDGGVASFGVMAPASSSADVALAGASAPSTKSSKNAVRKKRDNTKMWSKVEDRYLGKMYHKYRHLPSVFEVISYEDMFQDRDRTPDQIERRVKHLKLHKLHEYDVSSDSDDKQADKPWDKGDDSSDDDGGNTSGKPSVERGATTLGTPIERPVVRSRRRRRLVRHAASNDKDESNSDDDLAMLTGASSSKKAANVPANKKQKTDGGEEGDADVPLGTTLSPLLKQKSTTRLIRTNHDSDDDDDDDLDELMAASRRAQVLSEERVTPESPKRRRGSDDDVADDFSSSKRRRPHEESEPSTADVGSTTHDQPMDDEQSEVRGAIEQSEDYTFDQSIDM</sequence>
<dbReference type="Pfam" id="PF04821">
    <property type="entry name" value="TIMELESS"/>
    <property type="match status" value="1"/>
</dbReference>
<evidence type="ECO:0000259" key="5">
    <source>
        <dbReference type="Pfam" id="PF04821"/>
    </source>
</evidence>
<feature type="compositionally biased region" description="Basic and acidic residues" evidence="4">
    <location>
        <begin position="1094"/>
        <end position="1103"/>
    </location>
</feature>
<dbReference type="InterPro" id="IPR006906">
    <property type="entry name" value="Timeless_N"/>
</dbReference>
<evidence type="ECO:0000313" key="6">
    <source>
        <dbReference type="EMBL" id="ETV72708.1"/>
    </source>
</evidence>
<feature type="compositionally biased region" description="Acidic residues" evidence="4">
    <location>
        <begin position="1072"/>
        <end position="1082"/>
    </location>
</feature>
<dbReference type="GO" id="GO:0006281">
    <property type="term" value="P:DNA repair"/>
    <property type="evidence" value="ECO:0007669"/>
    <property type="project" value="TreeGrafter"/>
</dbReference>
<evidence type="ECO:0000256" key="3">
    <source>
        <dbReference type="ARBA" id="ARBA00023306"/>
    </source>
</evidence>
<accession>W4G1A5</accession>
<dbReference type="AlphaFoldDB" id="W4G1A5"/>
<dbReference type="GO" id="GO:0043111">
    <property type="term" value="P:replication fork arrest"/>
    <property type="evidence" value="ECO:0007669"/>
    <property type="project" value="TreeGrafter"/>
</dbReference>
<feature type="compositionally biased region" description="Basic and acidic residues" evidence="4">
    <location>
        <begin position="938"/>
        <end position="957"/>
    </location>
</feature>
<feature type="region of interest" description="Disordered" evidence="4">
    <location>
        <begin position="628"/>
        <end position="655"/>
    </location>
</feature>
<dbReference type="GO" id="GO:0003677">
    <property type="term" value="F:DNA binding"/>
    <property type="evidence" value="ECO:0007669"/>
    <property type="project" value="TreeGrafter"/>
</dbReference>
<feature type="region of interest" description="Disordered" evidence="4">
    <location>
        <begin position="1"/>
        <end position="33"/>
    </location>
</feature>
<proteinExistence type="predicted"/>
<dbReference type="VEuPathDB" id="FungiDB:H257_12439"/>
<feature type="compositionally biased region" description="Basic and acidic residues" evidence="4">
    <location>
        <begin position="24"/>
        <end position="33"/>
    </location>
</feature>
<dbReference type="PANTHER" id="PTHR22940:SF4">
    <property type="entry name" value="PROTEIN TIMELESS HOMOLOG"/>
    <property type="match status" value="1"/>
</dbReference>
<keyword evidence="2" id="KW-0539">Nucleus</keyword>
<dbReference type="PANTHER" id="PTHR22940">
    <property type="entry name" value="TIMEOUT/TIMELESS-2"/>
    <property type="match status" value="1"/>
</dbReference>
<feature type="compositionally biased region" description="Basic residues" evidence="4">
    <location>
        <begin position="628"/>
        <end position="639"/>
    </location>
</feature>
<name>W4G1A5_APHAT</name>
<dbReference type="InterPro" id="IPR044998">
    <property type="entry name" value="Timeless"/>
</dbReference>
<feature type="compositionally biased region" description="Polar residues" evidence="4">
    <location>
        <begin position="1131"/>
        <end position="1142"/>
    </location>
</feature>
<gene>
    <name evidence="6" type="ORF">H257_12439</name>
</gene>
<comment type="subcellular location">
    <subcellularLocation>
        <location evidence="1">Nucleus</location>
    </subcellularLocation>
</comment>
<reference evidence="6" key="1">
    <citation type="submission" date="2013-12" db="EMBL/GenBank/DDBJ databases">
        <title>The Genome Sequence of Aphanomyces astaci APO3.</title>
        <authorList>
            <consortium name="The Broad Institute Genomics Platform"/>
            <person name="Russ C."/>
            <person name="Tyler B."/>
            <person name="van West P."/>
            <person name="Dieguez-Uribeondo J."/>
            <person name="Young S.K."/>
            <person name="Zeng Q."/>
            <person name="Gargeya S."/>
            <person name="Fitzgerald M."/>
            <person name="Abouelleil A."/>
            <person name="Alvarado L."/>
            <person name="Chapman S.B."/>
            <person name="Gainer-Dewar J."/>
            <person name="Goldberg J."/>
            <person name="Griggs A."/>
            <person name="Gujja S."/>
            <person name="Hansen M."/>
            <person name="Howarth C."/>
            <person name="Imamovic A."/>
            <person name="Ireland A."/>
            <person name="Larimer J."/>
            <person name="McCowan C."/>
            <person name="Murphy C."/>
            <person name="Pearson M."/>
            <person name="Poon T.W."/>
            <person name="Priest M."/>
            <person name="Roberts A."/>
            <person name="Saif S."/>
            <person name="Shea T."/>
            <person name="Sykes S."/>
            <person name="Wortman J."/>
            <person name="Nusbaum C."/>
            <person name="Birren B."/>
        </authorList>
    </citation>
    <scope>NUCLEOTIDE SEQUENCE [LARGE SCALE GENOMIC DNA]</scope>
    <source>
        <strain evidence="6">APO3</strain>
    </source>
</reference>
<dbReference type="RefSeq" id="XP_009837936.1">
    <property type="nucleotide sequence ID" value="XM_009839634.1"/>
</dbReference>
<feature type="domain" description="Timeless N-terminal" evidence="5">
    <location>
        <begin position="88"/>
        <end position="347"/>
    </location>
</feature>
<feature type="compositionally biased region" description="Polar residues" evidence="4">
    <location>
        <begin position="1051"/>
        <end position="1066"/>
    </location>
</feature>
<dbReference type="OrthoDB" id="310853at2759"/>
<dbReference type="EMBL" id="KI913153">
    <property type="protein sequence ID" value="ETV72708.1"/>
    <property type="molecule type" value="Genomic_DNA"/>
</dbReference>